<evidence type="ECO:0000313" key="30">
    <source>
        <dbReference type="EMBL" id="CAI5383839.1"/>
    </source>
</evidence>
<evidence type="ECO:0000259" key="28">
    <source>
        <dbReference type="PROSITE" id="PS50526"/>
    </source>
</evidence>
<evidence type="ECO:0000256" key="4">
    <source>
        <dbReference type="ARBA" id="ARBA00012582"/>
    </source>
</evidence>
<dbReference type="Pfam" id="PF14318">
    <property type="entry name" value="Mononeg_mRNAcap"/>
    <property type="match status" value="1"/>
</dbReference>
<evidence type="ECO:0000256" key="26">
    <source>
        <dbReference type="ARBA" id="ARBA00048548"/>
    </source>
</evidence>
<accession>A0A9C7GX04</accession>
<evidence type="ECO:0000259" key="29">
    <source>
        <dbReference type="PROSITE" id="PS51590"/>
    </source>
</evidence>
<keyword evidence="10" id="KW-0548">Nucleotidyltransferase</keyword>
<dbReference type="PROSITE" id="PS51590">
    <property type="entry name" value="SAM_MT_MNV_L"/>
    <property type="match status" value="1"/>
</dbReference>
<feature type="transmembrane region" description="Helical" evidence="27">
    <location>
        <begin position="878"/>
        <end position="899"/>
    </location>
</feature>
<dbReference type="PROSITE" id="PS50526">
    <property type="entry name" value="RDRP_SSRNA_NEG_NONSEG"/>
    <property type="match status" value="1"/>
</dbReference>
<keyword evidence="11" id="KW-0547">Nucleotide-binding</keyword>
<dbReference type="Pfam" id="PF00946">
    <property type="entry name" value="Mononeg_RNA_pol"/>
    <property type="match status" value="1"/>
</dbReference>
<comment type="subcellular location">
    <subcellularLocation>
        <location evidence="1">Host cytoplasm</location>
    </subcellularLocation>
    <subcellularLocation>
        <location evidence="2">Virion</location>
    </subcellularLocation>
</comment>
<dbReference type="GO" id="GO:0044423">
    <property type="term" value="C:virion component"/>
    <property type="evidence" value="ECO:0007669"/>
    <property type="project" value="UniProtKB-KW"/>
</dbReference>
<evidence type="ECO:0000256" key="8">
    <source>
        <dbReference type="ARBA" id="ARBA00022679"/>
    </source>
</evidence>
<keyword evidence="9" id="KW-0949">S-adenosyl-L-methionine</keyword>
<feature type="domain" description="RdRp catalytic" evidence="28">
    <location>
        <begin position="595"/>
        <end position="781"/>
    </location>
</feature>
<evidence type="ECO:0000256" key="13">
    <source>
        <dbReference type="ARBA" id="ARBA00022840"/>
    </source>
</evidence>
<evidence type="ECO:0000256" key="5">
    <source>
        <dbReference type="ARBA" id="ARBA00022484"/>
    </source>
</evidence>
<comment type="catalytic activity">
    <reaction evidence="19">
        <text>a 5'-end triphospho-adenylyl-adenylyl-cytidylyl-adenosine in mRNA + GDP + H(+) = a 5'-end (5'-triphosphoguanosine)-adenylyl-adenylyl-cytidylyl-adenosine in mRNA + diphosphate</text>
        <dbReference type="Rhea" id="RHEA:65436"/>
        <dbReference type="Rhea" id="RHEA-COMP:16797"/>
        <dbReference type="Rhea" id="RHEA-COMP:16799"/>
        <dbReference type="ChEBI" id="CHEBI:15378"/>
        <dbReference type="ChEBI" id="CHEBI:33019"/>
        <dbReference type="ChEBI" id="CHEBI:58189"/>
        <dbReference type="ChEBI" id="CHEBI:156484"/>
        <dbReference type="ChEBI" id="CHEBI:156503"/>
        <dbReference type="EC" id="2.7.7.88"/>
    </reaction>
</comment>
<evidence type="ECO:0000256" key="7">
    <source>
        <dbReference type="ARBA" id="ARBA00022664"/>
    </source>
</evidence>
<evidence type="ECO:0000256" key="21">
    <source>
        <dbReference type="ARBA" id="ARBA00026099"/>
    </source>
</evidence>
<comment type="catalytic activity">
    <reaction evidence="26">
        <text>GTP + H2O = GDP + phosphate + H(+)</text>
        <dbReference type="Rhea" id="RHEA:19669"/>
        <dbReference type="ChEBI" id="CHEBI:15377"/>
        <dbReference type="ChEBI" id="CHEBI:15378"/>
        <dbReference type="ChEBI" id="CHEBI:37565"/>
        <dbReference type="ChEBI" id="CHEBI:43474"/>
        <dbReference type="ChEBI" id="CHEBI:58189"/>
    </reaction>
</comment>
<evidence type="ECO:0000256" key="23">
    <source>
        <dbReference type="ARBA" id="ARBA00031012"/>
    </source>
</evidence>
<keyword evidence="27" id="KW-0812">Transmembrane</keyword>
<keyword evidence="16" id="KW-0506">mRNA capping</keyword>
<dbReference type="EC" id="2.7.7.88" evidence="4"/>
<evidence type="ECO:0000256" key="19">
    <source>
        <dbReference type="ARBA" id="ARBA00024494"/>
    </source>
</evidence>
<evidence type="ECO:0000256" key="15">
    <source>
        <dbReference type="ARBA" id="ARBA00022953"/>
    </source>
</evidence>
<keyword evidence="12" id="KW-0378">Hydrolase</keyword>
<dbReference type="EC" id="2.7.7.48" evidence="3"/>
<organism evidence="30">
    <name type="scientific">Monoclea gottschei varicosa-like virus</name>
    <dbReference type="NCBI Taxonomy" id="2933180"/>
    <lineage>
        <taxon>Viruses</taxon>
        <taxon>Riboviria</taxon>
        <taxon>Orthornavirae</taxon>
        <taxon>Negarnaviricota</taxon>
        <taxon>Haploviricotina</taxon>
        <taxon>Monjiviricetes</taxon>
        <taxon>Mononegavirales</taxon>
        <taxon>Rhabdoviridae</taxon>
        <taxon>Betarhabdovirinae</taxon>
        <taxon>Varicosavirus</taxon>
        <taxon>Varicosavirus monocleae</taxon>
    </lineage>
</organism>
<sequence>MEPRIRYTDSKSIDYLFCLGIIEMDIQFGFEFEGHTSWDEKPLKDLHLNNAINLDELTEITTPGCLNYVPLVSKYLLRDWKNAKDNELIQENLTINPTFVFFESLVPSETMSSIDTSVASKLTELLHLSLTQRGISIPITRNLPLIKPMTLVPQNLLQIFDGLMKGICDASEMSRGGTDEVYNTHKRIGAFVHWIHPETERELKFFLSTNLLVLNIGERSYIGNFDCALLMMDILGQRICAYISTVIGNEYTVPGSPSIEKLLRLIRAGDQLLIKMENSGYNVMGMFESFVVAEILRRSTDGFTDSNMFFESCSSELNTLIVETRVPQQSQFAITTFLSLIQEFSTIELANVFCLYRIWGHPSVDVYSGMRNIFRIGTKRKTITVAIQKIVLHQFRKMFLMAFYKREHYYPPTKTTGDSYVVNRIENNLPIDTNAVAYSLHDFSNVRLCQCWSVPPTYDLCHILNDKAVSPTRSELAESIKQGDGTRCGTLRRGIVRWMEGEALRCKTFLDQIDTFGLEIDDLIIGMYEKERELKIDARMFALMSENMRYYFVLTEELIADHILPYFPEITMKDSLNVLLKKLWNLGGRRSKGQLHSNINIDFSKWNTNMRDELTHALFKEFDYLFGYENLICRTHSIFESSYIYSASGKYCPLLSSDGKLLTDPPMAYIGHLGGFEGLRQKGWTVLTAVILMYVAEMQTIRASLMGQGDNQIIRLFMPTSYWEERLLSSEQQKINARAIIDEFVSKVEIYYGLAGMPIKVRETWISSRLFMYGKVMLLDGVQLPQWYKKILRSYALSNEGTLTISGVIGTVATNMVAAASTSETPDVMYLIFLIFGEWSLRYLLNYHPFTRKSIFKDVDRFVRIPERGRWKNYKIPSINFSVLIAMLLTIPTSVGGSITIPLTNYIVRGFPDKVSEGYSWIKLLMSQPSVFKIYYTHWYSFLANESIEADMLIQSPWSVNHKKPPTPGMSSRDSVREWLLGGSYPNNHFLSSMKSILVRFFRKEICKSLLTDPQNPLISHEIYETFPQVYLDSICRRIENTRTIKKINLARKDRAPIIKRLMDAEHNHILYMWWRSLQRGETYSECSTTQARESRNVGWGREITGITTPHPLELTLKIPCSSMSSQCDGTDYIFVKTDSKGDFAPYLGSKIKTKVVSGQDDEARSEPLIKCGARVARSINWLGLGQNMTQLVLNNVKMVCDVDIYDTFIDDDPRGQLFTGSVMHRFNPASASEGCFINYAPQIGHRVFMSSDNMPKYGRGQTNYTLHFQALYCWIQYCSSHIIESKYFHYHLTCETCIVPVNEEIVDIGGLIDKVRIAQDETSEQMIRKTLGYIGEKISSSPGLVKTHLIGVNRLLETFTERQLRNGITECVGYKCAKDLTFDFSRGSQAVGTEDLQAYPRIYSYKLSRHLVIYSVAKWMIFFQSLLSGNSPQGTNMNMLRRRAQEILTKLPLRAFNAVGSLCLNRTPVSVECPEIQIVEGTAYPETVWTYLGDIKTTMVDAVTQIGKIPSYNTGITPMPQDTLSGLDLMTIAAFKSLVVRRCSHLVNECERWRKLNLEPEFSECHHKCTLWALVGTPLTGCSLDKMVKGISPLSGRHKKGPERSFTSISTLFEASCVLTTNTKSVILKGTNFNVDNVSQDRRFITLPTSSIYKWDAIWRDIDHHGSCVVLGDGTGGTSLVAGSYVKGMIYPAAKMENKALIPQDLQSLQPSLSRGLPNIDMSMILNVPDDIFDSSWRSSFLSELDLMTGPILVSWDIELEKGNILAVKHILDSLPDGTRFLGKVYLREVCENSGVLVHVDSLQFHFTGLANVQYGECFISGTVNKGIFVHRLEEVLTAWRWFSISYQNTIKFLFPEMLDIEGRYPSAVETSIGISLGHCRGLGVMLSRDQLNLDAEELLAYIFQYINTHYHFAGNKLYGGRGRRVTPALKGRLERMMKIGCCFLSSMDLINDPGLASLGLINRKPGLDKFEHYKMVFVSDVSSTDLVPKDIQSIRCLHNFRNRAGLNLLSSEAGIGALFQHGVLGCLSRRSFSWSLSSSAAGDSVLYDRDT</sequence>
<dbReference type="EMBL" id="OX380363">
    <property type="protein sequence ID" value="CAI5383839.1"/>
    <property type="molecule type" value="Genomic_RNA"/>
</dbReference>
<keyword evidence="18" id="KW-0511">Multifunctional enzyme</keyword>
<evidence type="ECO:0000256" key="2">
    <source>
        <dbReference type="ARBA" id="ARBA00004328"/>
    </source>
</evidence>
<evidence type="ECO:0000256" key="3">
    <source>
        <dbReference type="ARBA" id="ARBA00012494"/>
    </source>
</evidence>
<keyword evidence="13" id="KW-0067">ATP-binding</keyword>
<dbReference type="GO" id="GO:0016787">
    <property type="term" value="F:hydrolase activity"/>
    <property type="evidence" value="ECO:0007669"/>
    <property type="project" value="UniProtKB-KW"/>
</dbReference>
<keyword evidence="8" id="KW-0808">Transferase</keyword>
<evidence type="ECO:0000256" key="9">
    <source>
        <dbReference type="ARBA" id="ARBA00022691"/>
    </source>
</evidence>
<evidence type="ECO:0000256" key="10">
    <source>
        <dbReference type="ARBA" id="ARBA00022695"/>
    </source>
</evidence>
<dbReference type="GO" id="GO:0030430">
    <property type="term" value="C:host cell cytoplasm"/>
    <property type="evidence" value="ECO:0007669"/>
    <property type="project" value="UniProtKB-SubCell"/>
</dbReference>
<evidence type="ECO:0000256" key="24">
    <source>
        <dbReference type="ARBA" id="ARBA00047332"/>
    </source>
</evidence>
<keyword evidence="27" id="KW-0472">Membrane</keyword>
<dbReference type="InterPro" id="IPR014023">
    <property type="entry name" value="Mononeg_RNA_pol_cat"/>
</dbReference>
<dbReference type="GO" id="GO:0003968">
    <property type="term" value="F:RNA-directed RNA polymerase activity"/>
    <property type="evidence" value="ECO:0007669"/>
    <property type="project" value="UniProtKB-KW"/>
</dbReference>
<evidence type="ECO:0000256" key="18">
    <source>
        <dbReference type="ARBA" id="ARBA00023268"/>
    </source>
</evidence>
<comment type="catalytic activity">
    <reaction evidence="20">
        <text>a 5'-end (5'-triphosphoguanosine)-(2'-O-methyladenylyl)-adenylyl-cytidylyl-adenosine in mRNA + S-adenosyl-L-methionine = a 5'-end (N(7)-methyl 5'-triphosphoguanosine)-(2'-O-methyladenylyl)-adenylyl-cytidylyl-adenosine in mRNA + S-adenosyl-L-homocysteine</text>
        <dbReference type="Rhea" id="RHEA:65440"/>
        <dbReference type="Rhea" id="RHEA-COMP:16798"/>
        <dbReference type="Rhea" id="RHEA-COMP:16801"/>
        <dbReference type="ChEBI" id="CHEBI:57856"/>
        <dbReference type="ChEBI" id="CHEBI:59789"/>
        <dbReference type="ChEBI" id="CHEBI:156482"/>
        <dbReference type="ChEBI" id="CHEBI:156483"/>
    </reaction>
</comment>
<evidence type="ECO:0000256" key="6">
    <source>
        <dbReference type="ARBA" id="ARBA00022603"/>
    </source>
</evidence>
<evidence type="ECO:0000256" key="1">
    <source>
        <dbReference type="ARBA" id="ARBA00004192"/>
    </source>
</evidence>
<dbReference type="GO" id="GO:0004482">
    <property type="term" value="F:mRNA 5'-cap (guanine-N7-)-methyltransferase activity"/>
    <property type="evidence" value="ECO:0007669"/>
    <property type="project" value="InterPro"/>
</dbReference>
<dbReference type="InterPro" id="IPR025786">
    <property type="entry name" value="Mononega_L_MeTrfase"/>
</dbReference>
<keyword evidence="17" id="KW-1035">Host cytoplasm</keyword>
<evidence type="ECO:0000256" key="16">
    <source>
        <dbReference type="ARBA" id="ARBA00023042"/>
    </source>
</evidence>
<name>A0A9C7GX04_9RHAB</name>
<keyword evidence="6" id="KW-0489">Methyltransferase</keyword>
<evidence type="ECO:0000256" key="25">
    <source>
        <dbReference type="ARBA" id="ARBA00047370"/>
    </source>
</evidence>
<keyword evidence="7" id="KW-0507">mRNA processing</keyword>
<evidence type="ECO:0000256" key="17">
    <source>
        <dbReference type="ARBA" id="ARBA00023200"/>
    </source>
</evidence>
<feature type="domain" description="Mononegavirus-type SAM-dependent 2'-O-MTase" evidence="29">
    <location>
        <begin position="1644"/>
        <end position="1822"/>
    </location>
</feature>
<evidence type="ECO:0000256" key="11">
    <source>
        <dbReference type="ARBA" id="ARBA00022741"/>
    </source>
</evidence>
<evidence type="ECO:0000256" key="27">
    <source>
        <dbReference type="SAM" id="Phobius"/>
    </source>
</evidence>
<dbReference type="InterPro" id="IPR026890">
    <property type="entry name" value="Mononeg_mRNAcap"/>
</dbReference>
<keyword evidence="27" id="KW-1133">Transmembrane helix</keyword>
<proteinExistence type="predicted"/>
<dbReference type="GO" id="GO:0005524">
    <property type="term" value="F:ATP binding"/>
    <property type="evidence" value="ECO:0007669"/>
    <property type="project" value="UniProtKB-KW"/>
</dbReference>
<evidence type="ECO:0000256" key="14">
    <source>
        <dbReference type="ARBA" id="ARBA00022844"/>
    </source>
</evidence>
<comment type="catalytic activity">
    <reaction evidence="24">
        <text>a 5'-end (5'-triphosphoguanosine)-adenylyl-adenylyl-cytidylyl-adenosine in mRNA + S-adenosyl-L-methionine = a 5'-end (5'-triphosphoguanosine)-(2'-O-methyladenylyl)-adenylyl-cytidylyl-adenosine in mRNA + S-adenosyl-L-homocysteine + H(+)</text>
        <dbReference type="Rhea" id="RHEA:65380"/>
        <dbReference type="Rhea" id="RHEA-COMP:16797"/>
        <dbReference type="Rhea" id="RHEA-COMP:16801"/>
        <dbReference type="ChEBI" id="CHEBI:15378"/>
        <dbReference type="ChEBI" id="CHEBI:57856"/>
        <dbReference type="ChEBI" id="CHEBI:59789"/>
        <dbReference type="ChEBI" id="CHEBI:156482"/>
        <dbReference type="ChEBI" id="CHEBI:156484"/>
    </reaction>
</comment>
<protein>
    <recommendedName>
        <fullName evidence="23">Replicase</fullName>
        <ecNumber evidence="21">2.1.1.375</ecNumber>
        <ecNumber evidence="3">2.7.7.48</ecNumber>
        <ecNumber evidence="4">2.7.7.88</ecNumber>
    </recommendedName>
    <alternativeName>
        <fullName evidence="22">Transcriptase</fullName>
    </alternativeName>
</protein>
<evidence type="ECO:0000256" key="20">
    <source>
        <dbReference type="ARBA" id="ARBA00024499"/>
    </source>
</evidence>
<keyword evidence="5 30" id="KW-0696">RNA-directed RNA polymerase</keyword>
<keyword evidence="15" id="KW-0693">Viral RNA replication</keyword>
<feature type="transmembrane region" description="Helical" evidence="27">
    <location>
        <begin position="828"/>
        <end position="845"/>
    </location>
</feature>
<gene>
    <name evidence="30" type="primary">L RNA-dependent RNA polymerase</name>
</gene>
<evidence type="ECO:0000256" key="22">
    <source>
        <dbReference type="ARBA" id="ARBA00030436"/>
    </source>
</evidence>
<comment type="catalytic activity">
    <reaction evidence="25">
        <text>a 5'-end (5'-triphosphoguanosine)-adenylyl-adenylyl-cytidylyl-adenosine in mRNA + 2 S-adenosyl-L-methionine = a 5'-end (N(7)-methyl 5'-triphosphoguanosine)-(2'-O-methyladenylyl)-adenylyl-cytidylyl-adenosine in mRNA + 2 S-adenosyl-L-homocysteine + H(+)</text>
        <dbReference type="Rhea" id="RHEA:65376"/>
        <dbReference type="Rhea" id="RHEA-COMP:16797"/>
        <dbReference type="Rhea" id="RHEA-COMP:16798"/>
        <dbReference type="ChEBI" id="CHEBI:15378"/>
        <dbReference type="ChEBI" id="CHEBI:57856"/>
        <dbReference type="ChEBI" id="CHEBI:59789"/>
        <dbReference type="ChEBI" id="CHEBI:156483"/>
        <dbReference type="ChEBI" id="CHEBI:156484"/>
        <dbReference type="EC" id="2.1.1.375"/>
    </reaction>
</comment>
<evidence type="ECO:0000256" key="12">
    <source>
        <dbReference type="ARBA" id="ARBA00022801"/>
    </source>
</evidence>
<keyword evidence="14" id="KW-0946">Virion</keyword>
<reference evidence="30" key="1">
    <citation type="submission" date="2022-11" db="EMBL/GenBank/DDBJ databases">
        <authorList>
            <person name="Mifsud CO J."/>
            <person name="Holmes C E."/>
            <person name="Gallagher V R."/>
            <person name="Geoghegan L J."/>
        </authorList>
    </citation>
    <scope>NUCLEOTIDE SEQUENCE</scope>
</reference>
<dbReference type="EC" id="2.1.1.375" evidence="21"/>